<evidence type="ECO:0000256" key="5">
    <source>
        <dbReference type="ARBA" id="ARBA00022741"/>
    </source>
</evidence>
<evidence type="ECO:0000256" key="3">
    <source>
        <dbReference type="ARBA" id="ARBA00016296"/>
    </source>
</evidence>
<keyword evidence="11" id="KW-1185">Reference proteome</keyword>
<dbReference type="InterPro" id="IPR008145">
    <property type="entry name" value="GK/Ca_channel_bsu"/>
</dbReference>
<dbReference type="PROSITE" id="PS00856">
    <property type="entry name" value="GUANYLATE_KINASE_1"/>
    <property type="match status" value="1"/>
</dbReference>
<dbReference type="Proteomes" id="UP001501207">
    <property type="component" value="Unassembled WGS sequence"/>
</dbReference>
<dbReference type="Pfam" id="PF00625">
    <property type="entry name" value="Guanylate_kin"/>
    <property type="match status" value="1"/>
</dbReference>
<comment type="similarity">
    <text evidence="1">Belongs to the guanylate kinase family.</text>
</comment>
<keyword evidence="5" id="KW-0547">Nucleotide-binding</keyword>
<dbReference type="EC" id="2.7.4.8" evidence="2"/>
<dbReference type="RefSeq" id="WP_344978490.1">
    <property type="nucleotide sequence ID" value="NZ_BAABFN010000004.1"/>
</dbReference>
<dbReference type="GO" id="GO:0016301">
    <property type="term" value="F:kinase activity"/>
    <property type="evidence" value="ECO:0007669"/>
    <property type="project" value="UniProtKB-KW"/>
</dbReference>
<feature type="domain" description="Guanylate kinase-like" evidence="9">
    <location>
        <begin position="5"/>
        <end position="185"/>
    </location>
</feature>
<evidence type="ECO:0000256" key="2">
    <source>
        <dbReference type="ARBA" id="ARBA00012961"/>
    </source>
</evidence>
<evidence type="ECO:0000259" key="9">
    <source>
        <dbReference type="PROSITE" id="PS50052"/>
    </source>
</evidence>
<keyword evidence="7" id="KW-0067">ATP-binding</keyword>
<dbReference type="InterPro" id="IPR008144">
    <property type="entry name" value="Guanylate_kin-like_dom"/>
</dbReference>
<protein>
    <recommendedName>
        <fullName evidence="3">Guanylate kinase</fullName>
        <ecNumber evidence="2">2.7.4.8</ecNumber>
    </recommendedName>
    <alternativeName>
        <fullName evidence="8">GMP kinase</fullName>
    </alternativeName>
</protein>
<evidence type="ECO:0000256" key="1">
    <source>
        <dbReference type="ARBA" id="ARBA00005790"/>
    </source>
</evidence>
<dbReference type="InterPro" id="IPR020590">
    <property type="entry name" value="Guanylate_kinase_CS"/>
</dbReference>
<dbReference type="CDD" id="cd00071">
    <property type="entry name" value="GMPK"/>
    <property type="match status" value="1"/>
</dbReference>
<organism evidence="10 11">
    <name type="scientific">Compostibacter hankyongensis</name>
    <dbReference type="NCBI Taxonomy" id="1007089"/>
    <lineage>
        <taxon>Bacteria</taxon>
        <taxon>Pseudomonadati</taxon>
        <taxon>Bacteroidota</taxon>
        <taxon>Chitinophagia</taxon>
        <taxon>Chitinophagales</taxon>
        <taxon>Chitinophagaceae</taxon>
        <taxon>Compostibacter</taxon>
    </lineage>
</organism>
<dbReference type="SUPFAM" id="SSF52540">
    <property type="entry name" value="P-loop containing nucleoside triphosphate hydrolases"/>
    <property type="match status" value="1"/>
</dbReference>
<comment type="caution">
    <text evidence="10">The sequence shown here is derived from an EMBL/GenBank/DDBJ whole genome shotgun (WGS) entry which is preliminary data.</text>
</comment>
<evidence type="ECO:0000256" key="7">
    <source>
        <dbReference type="ARBA" id="ARBA00022840"/>
    </source>
</evidence>
<evidence type="ECO:0000313" key="11">
    <source>
        <dbReference type="Proteomes" id="UP001501207"/>
    </source>
</evidence>
<evidence type="ECO:0000256" key="4">
    <source>
        <dbReference type="ARBA" id="ARBA00022679"/>
    </source>
</evidence>
<gene>
    <name evidence="10" type="primary">gmk</name>
    <name evidence="10" type="ORF">GCM10023143_18540</name>
</gene>
<evidence type="ECO:0000256" key="8">
    <source>
        <dbReference type="ARBA" id="ARBA00030128"/>
    </source>
</evidence>
<dbReference type="PROSITE" id="PS50052">
    <property type="entry name" value="GUANYLATE_KINASE_2"/>
    <property type="match status" value="1"/>
</dbReference>
<name>A0ABP8FSP9_9BACT</name>
<dbReference type="PANTHER" id="PTHR23117">
    <property type="entry name" value="GUANYLATE KINASE-RELATED"/>
    <property type="match status" value="1"/>
</dbReference>
<evidence type="ECO:0000256" key="6">
    <source>
        <dbReference type="ARBA" id="ARBA00022777"/>
    </source>
</evidence>
<dbReference type="InterPro" id="IPR027417">
    <property type="entry name" value="P-loop_NTPase"/>
</dbReference>
<dbReference type="NCBIfam" id="TIGR03263">
    <property type="entry name" value="guanyl_kin"/>
    <property type="match status" value="1"/>
</dbReference>
<proteinExistence type="inferred from homology"/>
<accession>A0ABP8FSP9</accession>
<reference evidence="11" key="1">
    <citation type="journal article" date="2019" name="Int. J. Syst. Evol. Microbiol.">
        <title>The Global Catalogue of Microorganisms (GCM) 10K type strain sequencing project: providing services to taxonomists for standard genome sequencing and annotation.</title>
        <authorList>
            <consortium name="The Broad Institute Genomics Platform"/>
            <consortium name="The Broad Institute Genome Sequencing Center for Infectious Disease"/>
            <person name="Wu L."/>
            <person name="Ma J."/>
        </authorList>
    </citation>
    <scope>NUCLEOTIDE SEQUENCE [LARGE SCALE GENOMIC DNA]</scope>
    <source>
        <strain evidence="11">JCM 17664</strain>
    </source>
</reference>
<evidence type="ECO:0000313" key="10">
    <source>
        <dbReference type="EMBL" id="GAA4310198.1"/>
    </source>
</evidence>
<dbReference type="SMART" id="SM00072">
    <property type="entry name" value="GuKc"/>
    <property type="match status" value="1"/>
</dbReference>
<dbReference type="InterPro" id="IPR017665">
    <property type="entry name" value="Guanylate_kinase"/>
</dbReference>
<keyword evidence="6 10" id="KW-0418">Kinase</keyword>
<dbReference type="Gene3D" id="3.40.50.300">
    <property type="entry name" value="P-loop containing nucleotide triphosphate hydrolases"/>
    <property type="match status" value="1"/>
</dbReference>
<keyword evidence="4" id="KW-0808">Transferase</keyword>
<dbReference type="PANTHER" id="PTHR23117:SF13">
    <property type="entry name" value="GUANYLATE KINASE"/>
    <property type="match status" value="1"/>
</dbReference>
<dbReference type="EMBL" id="BAABFN010000004">
    <property type="protein sequence ID" value="GAA4310198.1"/>
    <property type="molecule type" value="Genomic_DNA"/>
</dbReference>
<sequence>MSPAHKIIILTAPSGAGKTTIAYRLLQQIPGLVFSVSATTRAPREDETAGKDYYFLSVADFRQKIADDAFVEYEMVYEGKYYGTLRTELERIWQLNKYPLRIIDVAGALALKEKFGADACAIFIRPPSLEALRVRLLLRGSEDRHTLLERTEKARVEMNYADRFDHTVENEDLDRAVAACADIIRDFLKA</sequence>
<dbReference type="Gene3D" id="3.30.63.10">
    <property type="entry name" value="Guanylate Kinase phosphate binding domain"/>
    <property type="match status" value="1"/>
</dbReference>